<dbReference type="Proteomes" id="UP000244005">
    <property type="component" value="Unassembled WGS sequence"/>
</dbReference>
<dbReference type="Gramene" id="Mp5g20190.1">
    <property type="protein sequence ID" value="Mp5g20190.1.cds1"/>
    <property type="gene ID" value="Mp5g20190"/>
</dbReference>
<dbReference type="EMBL" id="KZ772858">
    <property type="protein sequence ID" value="PTQ27620.1"/>
    <property type="molecule type" value="Genomic_DNA"/>
</dbReference>
<protein>
    <submittedName>
        <fullName evidence="1">Uncharacterized protein</fullName>
    </submittedName>
</protein>
<proteinExistence type="predicted"/>
<reference evidence="2" key="1">
    <citation type="journal article" date="2017" name="Cell">
        <title>Insights into land plant evolution garnered from the Marchantia polymorpha genome.</title>
        <authorList>
            <person name="Bowman J.L."/>
            <person name="Kohchi T."/>
            <person name="Yamato K.T."/>
            <person name="Jenkins J."/>
            <person name="Shu S."/>
            <person name="Ishizaki K."/>
            <person name="Yamaoka S."/>
            <person name="Nishihama R."/>
            <person name="Nakamura Y."/>
            <person name="Berger F."/>
            <person name="Adam C."/>
            <person name="Aki S.S."/>
            <person name="Althoff F."/>
            <person name="Araki T."/>
            <person name="Arteaga-Vazquez M.A."/>
            <person name="Balasubrmanian S."/>
            <person name="Barry K."/>
            <person name="Bauer D."/>
            <person name="Boehm C.R."/>
            <person name="Briginshaw L."/>
            <person name="Caballero-Perez J."/>
            <person name="Catarino B."/>
            <person name="Chen F."/>
            <person name="Chiyoda S."/>
            <person name="Chovatia M."/>
            <person name="Davies K.M."/>
            <person name="Delmans M."/>
            <person name="Demura T."/>
            <person name="Dierschke T."/>
            <person name="Dolan L."/>
            <person name="Dorantes-Acosta A.E."/>
            <person name="Eklund D.M."/>
            <person name="Florent S.N."/>
            <person name="Flores-Sandoval E."/>
            <person name="Fujiyama A."/>
            <person name="Fukuzawa H."/>
            <person name="Galik B."/>
            <person name="Grimanelli D."/>
            <person name="Grimwood J."/>
            <person name="Grossniklaus U."/>
            <person name="Hamada T."/>
            <person name="Haseloff J."/>
            <person name="Hetherington A.J."/>
            <person name="Higo A."/>
            <person name="Hirakawa Y."/>
            <person name="Hundley H.N."/>
            <person name="Ikeda Y."/>
            <person name="Inoue K."/>
            <person name="Inoue S.I."/>
            <person name="Ishida S."/>
            <person name="Jia Q."/>
            <person name="Kakita M."/>
            <person name="Kanazawa T."/>
            <person name="Kawai Y."/>
            <person name="Kawashima T."/>
            <person name="Kennedy M."/>
            <person name="Kinose K."/>
            <person name="Kinoshita T."/>
            <person name="Kohara Y."/>
            <person name="Koide E."/>
            <person name="Komatsu K."/>
            <person name="Kopischke S."/>
            <person name="Kubo M."/>
            <person name="Kyozuka J."/>
            <person name="Lagercrantz U."/>
            <person name="Lin S.S."/>
            <person name="Lindquist E."/>
            <person name="Lipzen A.M."/>
            <person name="Lu C.W."/>
            <person name="De Luna E."/>
            <person name="Martienssen R.A."/>
            <person name="Minamino N."/>
            <person name="Mizutani M."/>
            <person name="Mizutani M."/>
            <person name="Mochizuki N."/>
            <person name="Monte I."/>
            <person name="Mosher R."/>
            <person name="Nagasaki H."/>
            <person name="Nakagami H."/>
            <person name="Naramoto S."/>
            <person name="Nishitani K."/>
            <person name="Ohtani M."/>
            <person name="Okamoto T."/>
            <person name="Okumura M."/>
            <person name="Phillips J."/>
            <person name="Pollak B."/>
            <person name="Reinders A."/>
            <person name="Rovekamp M."/>
            <person name="Sano R."/>
            <person name="Sawa S."/>
            <person name="Schmid M.W."/>
            <person name="Shirakawa M."/>
            <person name="Solano R."/>
            <person name="Spunde A."/>
            <person name="Suetsugu N."/>
            <person name="Sugano S."/>
            <person name="Sugiyama A."/>
            <person name="Sun R."/>
            <person name="Suzuki Y."/>
            <person name="Takenaka M."/>
            <person name="Takezawa D."/>
            <person name="Tomogane H."/>
            <person name="Tsuzuki M."/>
            <person name="Ueda T."/>
            <person name="Umeda M."/>
            <person name="Ward J.M."/>
            <person name="Watanabe Y."/>
            <person name="Yazaki K."/>
            <person name="Yokoyama R."/>
            <person name="Yoshitake Y."/>
            <person name="Yotsui I."/>
            <person name="Zachgo S."/>
            <person name="Schmutz J."/>
        </authorList>
    </citation>
    <scope>NUCLEOTIDE SEQUENCE [LARGE SCALE GENOMIC DNA]</scope>
    <source>
        <strain evidence="2">Tak-1</strain>
    </source>
</reference>
<organism evidence="1 2">
    <name type="scientific">Marchantia polymorpha</name>
    <name type="common">Common liverwort</name>
    <name type="synonym">Marchantia aquatica</name>
    <dbReference type="NCBI Taxonomy" id="3197"/>
    <lineage>
        <taxon>Eukaryota</taxon>
        <taxon>Viridiplantae</taxon>
        <taxon>Streptophyta</taxon>
        <taxon>Embryophyta</taxon>
        <taxon>Marchantiophyta</taxon>
        <taxon>Marchantiopsida</taxon>
        <taxon>Marchantiidae</taxon>
        <taxon>Marchantiales</taxon>
        <taxon>Marchantiaceae</taxon>
        <taxon>Marchantia</taxon>
    </lineage>
</organism>
<sequence>MITLHLSPGEKLGRTNSAFPRDEVVGYSLTIQVSSRGRIFFERPYLLHTHKGDAAGAFHHDSSRIASYRDHFISLQNQSFSLLSHGLTSDPRT</sequence>
<name>A0A2R6W197_MARPO</name>
<keyword evidence="2" id="KW-1185">Reference proteome</keyword>
<evidence type="ECO:0000313" key="1">
    <source>
        <dbReference type="EMBL" id="PTQ27620.1"/>
    </source>
</evidence>
<accession>A0A2R6W197</accession>
<dbReference type="AlphaFoldDB" id="A0A2R6W197"/>
<gene>
    <name evidence="1" type="ORF">MARPO_0190s0015</name>
</gene>
<evidence type="ECO:0000313" key="2">
    <source>
        <dbReference type="Proteomes" id="UP000244005"/>
    </source>
</evidence>